<gene>
    <name evidence="3" type="ORF">E1294_46410</name>
</gene>
<dbReference type="AlphaFoldDB" id="A0A4R4W2V6"/>
<feature type="signal peptide" evidence="1">
    <location>
        <begin position="1"/>
        <end position="30"/>
    </location>
</feature>
<keyword evidence="1" id="KW-0732">Signal</keyword>
<evidence type="ECO:0000259" key="2">
    <source>
        <dbReference type="Pfam" id="PF05270"/>
    </source>
</evidence>
<evidence type="ECO:0000313" key="4">
    <source>
        <dbReference type="Proteomes" id="UP000294543"/>
    </source>
</evidence>
<dbReference type="RefSeq" id="WP_132518259.1">
    <property type="nucleotide sequence ID" value="NZ_SMKP01000234.1"/>
</dbReference>
<dbReference type="InterPro" id="IPR007934">
    <property type="entry name" value="AbfB_ABD"/>
</dbReference>
<feature type="chain" id="PRO_5039630304" evidence="1">
    <location>
        <begin position="31"/>
        <end position="485"/>
    </location>
</feature>
<dbReference type="CDD" id="cd08983">
    <property type="entry name" value="GH43_Bt3655-like"/>
    <property type="match status" value="1"/>
</dbReference>
<keyword evidence="3" id="KW-0119">Carbohydrate metabolism</keyword>
<dbReference type="GO" id="GO:0045493">
    <property type="term" value="P:xylan catabolic process"/>
    <property type="evidence" value="ECO:0007669"/>
    <property type="project" value="UniProtKB-KW"/>
</dbReference>
<dbReference type="InterPro" id="IPR023296">
    <property type="entry name" value="Glyco_hydro_beta-prop_sf"/>
</dbReference>
<name>A0A4R4W2V6_9ACTN</name>
<keyword evidence="3" id="KW-0326">Glycosidase</keyword>
<dbReference type="GO" id="GO:0046373">
    <property type="term" value="P:L-arabinose metabolic process"/>
    <property type="evidence" value="ECO:0007669"/>
    <property type="project" value="InterPro"/>
</dbReference>
<dbReference type="EMBL" id="SMKP01000234">
    <property type="protein sequence ID" value="TDD10223.1"/>
    <property type="molecule type" value="Genomic_DNA"/>
</dbReference>
<dbReference type="Gene3D" id="2.80.10.50">
    <property type="match status" value="1"/>
</dbReference>
<dbReference type="PANTHER" id="PTHR43301">
    <property type="entry name" value="ARABINAN ENDO-1,5-ALPHA-L-ARABINOSIDASE"/>
    <property type="match status" value="1"/>
</dbReference>
<proteinExistence type="predicted"/>
<dbReference type="InterPro" id="IPR050727">
    <property type="entry name" value="GH43_arabinanases"/>
</dbReference>
<sequence>MPTSLSRLGAVLTAACLVFTSFSLTSQRSAAALEPFTGYLMAHFTGESADGEQIYLAHSDDGLRWTDLNHGRLVLRSTVGTRGVRDPALVRSPAGDRYWIVATDLRIAGGTSWGDAANRGSTSLVVWESRDLVNWSAPWLINVAGAIPGAGNAWAPEAIYNPATGDHVLYWATNSPRNGVTKHRIWYVRTSDFRSFTAPQLYIERGGTQGLIDTQIIEVPDSVGGYRYYRASADGHITIEAANTILGSWTTLGNLSHLGISNGTGGGNVVEGPMWAQFNGRSEWALWLDQFATGRGYMPITSTNLGSTRNFRTRSDYNLGAARKRHGSVLNLTAAEESRVLGRWGATVPISRIQSYNVQDRYIRHADFDVRIDANVSPAQDAQFRLVPGLADASGSVSFASVNFPGHYLRHYGFDFVLAQDDGTATFAADATFRQVAGLADASWTSFRSFNYPDRYVRHFDHLLRLDPINDAQGRGDATFRVTAG</sequence>
<dbReference type="Gene3D" id="2.115.10.20">
    <property type="entry name" value="Glycosyl hydrolase domain, family 43"/>
    <property type="match status" value="1"/>
</dbReference>
<keyword evidence="3" id="KW-0624">Polysaccharide degradation</keyword>
<evidence type="ECO:0000313" key="3">
    <source>
        <dbReference type="EMBL" id="TDD10223.1"/>
    </source>
</evidence>
<accession>A0A4R4W2V6</accession>
<reference evidence="3 4" key="1">
    <citation type="submission" date="2019-03" db="EMBL/GenBank/DDBJ databases">
        <title>Draft genome sequences of novel Actinobacteria.</title>
        <authorList>
            <person name="Sahin N."/>
            <person name="Ay H."/>
            <person name="Saygin H."/>
        </authorList>
    </citation>
    <scope>NUCLEOTIDE SEQUENCE [LARGE SCALE GENOMIC DNA]</scope>
    <source>
        <strain evidence="3 4">KC712</strain>
    </source>
</reference>
<keyword evidence="3" id="KW-0858">Xylan degradation</keyword>
<dbReference type="SUPFAM" id="SSF110221">
    <property type="entry name" value="AbfB domain"/>
    <property type="match status" value="1"/>
</dbReference>
<protein>
    <submittedName>
        <fullName evidence="3">1,4-beta-xylanase</fullName>
    </submittedName>
</protein>
<dbReference type="PANTHER" id="PTHR43301:SF3">
    <property type="entry name" value="ARABINAN ENDO-1,5-ALPHA-L-ARABINOSIDASE A-RELATED"/>
    <property type="match status" value="1"/>
</dbReference>
<keyword evidence="4" id="KW-1185">Reference proteome</keyword>
<evidence type="ECO:0000256" key="1">
    <source>
        <dbReference type="SAM" id="SignalP"/>
    </source>
</evidence>
<dbReference type="Pfam" id="PF05270">
    <property type="entry name" value="AbfB"/>
    <property type="match status" value="1"/>
</dbReference>
<organism evidence="3 4">
    <name type="scientific">Nonomuraea diastatica</name>
    <dbReference type="NCBI Taxonomy" id="1848329"/>
    <lineage>
        <taxon>Bacteria</taxon>
        <taxon>Bacillati</taxon>
        <taxon>Actinomycetota</taxon>
        <taxon>Actinomycetes</taxon>
        <taxon>Streptosporangiales</taxon>
        <taxon>Streptosporangiaceae</taxon>
        <taxon>Nonomuraea</taxon>
    </lineage>
</organism>
<dbReference type="GO" id="GO:0046556">
    <property type="term" value="F:alpha-L-arabinofuranosidase activity"/>
    <property type="evidence" value="ECO:0007669"/>
    <property type="project" value="InterPro"/>
</dbReference>
<dbReference type="OrthoDB" id="9758923at2"/>
<dbReference type="Proteomes" id="UP000294543">
    <property type="component" value="Unassembled WGS sequence"/>
</dbReference>
<comment type="caution">
    <text evidence="3">The sequence shown here is derived from an EMBL/GenBank/DDBJ whole genome shotgun (WGS) entry which is preliminary data.</text>
</comment>
<dbReference type="CDD" id="cd23399">
    <property type="entry name" value="beta-trefoil_ABD_ABFB"/>
    <property type="match status" value="1"/>
</dbReference>
<keyword evidence="3" id="KW-0378">Hydrolase</keyword>
<feature type="domain" description="Alpha-L-arabinofuranosidase B arabinose-binding" evidence="2">
    <location>
        <begin position="352"/>
        <end position="482"/>
    </location>
</feature>
<dbReference type="SUPFAM" id="SSF75005">
    <property type="entry name" value="Arabinanase/levansucrase/invertase"/>
    <property type="match status" value="1"/>
</dbReference>
<dbReference type="InterPro" id="IPR036195">
    <property type="entry name" value="AbfB_ABD_sf"/>
</dbReference>